<dbReference type="GO" id="GO:0060271">
    <property type="term" value="P:cilium assembly"/>
    <property type="evidence" value="ECO:0007669"/>
    <property type="project" value="TreeGrafter"/>
</dbReference>
<keyword evidence="1" id="KW-0732">Signal</keyword>
<feature type="non-terminal residue" evidence="2">
    <location>
        <position position="111"/>
    </location>
</feature>
<evidence type="ECO:0000313" key="2">
    <source>
        <dbReference type="EMBL" id="CEK65012.1"/>
    </source>
</evidence>
<dbReference type="EMBL" id="HACG01018147">
    <property type="protein sequence ID" value="CEK65012.1"/>
    <property type="molecule type" value="Transcribed_RNA"/>
</dbReference>
<protein>
    <submittedName>
        <fullName evidence="2">Uncharacterized protein</fullName>
    </submittedName>
</protein>
<organism evidence="2">
    <name type="scientific">Arion vulgaris</name>
    <dbReference type="NCBI Taxonomy" id="1028688"/>
    <lineage>
        <taxon>Eukaryota</taxon>
        <taxon>Metazoa</taxon>
        <taxon>Spiralia</taxon>
        <taxon>Lophotrochozoa</taxon>
        <taxon>Mollusca</taxon>
        <taxon>Gastropoda</taxon>
        <taxon>Heterobranchia</taxon>
        <taxon>Euthyneura</taxon>
        <taxon>Panpulmonata</taxon>
        <taxon>Eupulmonata</taxon>
        <taxon>Stylommatophora</taxon>
        <taxon>Helicina</taxon>
        <taxon>Arionoidea</taxon>
        <taxon>Arionidae</taxon>
        <taxon>Arion</taxon>
    </lineage>
</organism>
<dbReference type="AlphaFoldDB" id="A0A0B6Z9I3"/>
<accession>A0A0B6Z9I3</accession>
<feature type="chain" id="PRO_5002112157" evidence="1">
    <location>
        <begin position="20"/>
        <end position="111"/>
    </location>
</feature>
<evidence type="ECO:0000256" key="1">
    <source>
        <dbReference type="SAM" id="SignalP"/>
    </source>
</evidence>
<gene>
    <name evidence="2" type="primary">ORF53619</name>
</gene>
<dbReference type="PANTHER" id="PTHR33487">
    <property type="entry name" value="CILIA- AND FLAGELLA-ASSOCIATED PROTEIN 54"/>
    <property type="match status" value="1"/>
</dbReference>
<proteinExistence type="predicted"/>
<reference evidence="2" key="1">
    <citation type="submission" date="2014-12" db="EMBL/GenBank/DDBJ databases">
        <title>Insight into the proteome of Arion vulgaris.</title>
        <authorList>
            <person name="Aradska J."/>
            <person name="Bulat T."/>
            <person name="Smidak R."/>
            <person name="Sarate P."/>
            <person name="Gangsoo J."/>
            <person name="Sialana F."/>
            <person name="Bilban M."/>
            <person name="Lubec G."/>
        </authorList>
    </citation>
    <scope>NUCLEOTIDE SEQUENCE</scope>
    <source>
        <tissue evidence="2">Skin</tissue>
    </source>
</reference>
<feature type="signal peptide" evidence="1">
    <location>
        <begin position="1"/>
        <end position="19"/>
    </location>
</feature>
<name>A0A0B6Z9I3_9EUPU</name>
<dbReference type="PANTHER" id="PTHR33487:SF1">
    <property type="entry name" value="CILIA- AND FLAGELLA-ASSOCIATED PROTEIN 54"/>
    <property type="match status" value="1"/>
</dbReference>
<sequence>WGCLLAGVLASNIAQYVLADENELRAECCLLSGFLFKALFRSSLPHPTADRDYALYSVGEGFEVTSLTPGIDFMSNKFRCDARQLVAALKWVTEELSRAQYSLFFGQIIDI</sequence>
<feature type="non-terminal residue" evidence="2">
    <location>
        <position position="1"/>
    </location>
</feature>